<dbReference type="Proteomes" id="UP000180166">
    <property type="component" value="Chromosome"/>
</dbReference>
<reference evidence="2 3" key="1">
    <citation type="submission" date="2016-10" db="EMBL/GenBank/DDBJ databases">
        <title>Genome sequence of Nocardia seriolae strain EM150506, isolated from Anguila japonica.</title>
        <authorList>
            <person name="Han H.-J."/>
        </authorList>
    </citation>
    <scope>NUCLEOTIDE SEQUENCE [LARGE SCALE GENOMIC DNA]</scope>
    <source>
        <strain evidence="2 3">EM150506</strain>
    </source>
</reference>
<organism evidence="2 3">
    <name type="scientific">Nocardia seriolae</name>
    <dbReference type="NCBI Taxonomy" id="37332"/>
    <lineage>
        <taxon>Bacteria</taxon>
        <taxon>Bacillati</taxon>
        <taxon>Actinomycetota</taxon>
        <taxon>Actinomycetes</taxon>
        <taxon>Mycobacteriales</taxon>
        <taxon>Nocardiaceae</taxon>
        <taxon>Nocardia</taxon>
    </lineage>
</organism>
<feature type="domain" description="AMP-dependent synthetase/ligase" evidence="1">
    <location>
        <begin position="43"/>
        <end position="107"/>
    </location>
</feature>
<name>A0ABC8AZD0_9NOCA</name>
<protein>
    <submittedName>
        <fullName evidence="2">Glutamate racemase</fullName>
        <ecNumber evidence="2">5.1.1.3</ecNumber>
    </submittedName>
</protein>
<evidence type="ECO:0000313" key="2">
    <source>
        <dbReference type="EMBL" id="APA99520.1"/>
    </source>
</evidence>
<dbReference type="AlphaFoldDB" id="A0ABC8AZD0"/>
<keyword evidence="2" id="KW-0413">Isomerase</keyword>
<dbReference type="GO" id="GO:0008881">
    <property type="term" value="F:glutamate racemase activity"/>
    <property type="evidence" value="ECO:0007669"/>
    <property type="project" value="UniProtKB-EC"/>
</dbReference>
<evidence type="ECO:0000313" key="3">
    <source>
        <dbReference type="Proteomes" id="UP000180166"/>
    </source>
</evidence>
<gene>
    <name evidence="2" type="ORF">NS506_05474</name>
</gene>
<dbReference type="KEGG" id="nsr:NS506_05474"/>
<dbReference type="InterPro" id="IPR000873">
    <property type="entry name" value="AMP-dep_synth/lig_dom"/>
</dbReference>
<accession>A0ABC8AZD0</accession>
<proteinExistence type="predicted"/>
<dbReference type="SUPFAM" id="SSF56801">
    <property type="entry name" value="Acetyl-CoA synthetase-like"/>
    <property type="match status" value="1"/>
</dbReference>
<dbReference type="EC" id="5.1.1.3" evidence="2"/>
<sequence>MSATTFSVPKTALSVPMTILPAPTGTLAGRREAVLTYLEGLSYRDRVVASDGRFELNFAELERWSNRLARMLVRLGATPGCLVGLAAVPEFEAVAVRHALAKIGAAADSVEAGVFTPTAAVGVTVRARRGGLTDAVGWLVLDDGAALRQYLSTSGAPLTTAELGRDHRAS</sequence>
<dbReference type="EMBL" id="CP017839">
    <property type="protein sequence ID" value="APA99520.1"/>
    <property type="molecule type" value="Genomic_DNA"/>
</dbReference>
<evidence type="ECO:0000259" key="1">
    <source>
        <dbReference type="Pfam" id="PF00501"/>
    </source>
</evidence>
<dbReference type="Pfam" id="PF00501">
    <property type="entry name" value="AMP-binding"/>
    <property type="match status" value="1"/>
</dbReference>
<dbReference type="Gene3D" id="3.40.50.980">
    <property type="match status" value="1"/>
</dbReference>